<sequence>MSEAITLANESTDTERVGSISQVSGHQHVLVACGDSFVGPLRLLNRGRVLVKRFSGASAKGLGNKNSVSQTGVLVTQLLDTYKPEQVLFVFGQVDLHILYLWKALKAQRDGGDPPTPDDWRVTVLNSYTTFLRNDILTRRLTDNSGYLRNIFVASVIAPCVEDVHLDESVRKYQRREEEAAHTRDLRLADSKVPTDIHARRAMVNEFNMALSSFCEENDVRFVDINKYIVKADGEVKAEVLDHDPSTIHVRWESTIPYWVEELTEAGLTANDIHVDLNDSALQYEVEKKGRMQRRKVTAADATLSPTLSDYTVMSEDPGSPLHLPRALATWTRGRSSTPPPISHTRPAQASPERNSAWRSRVELGRGRGNAGSPPRGPKPSRFSFNNPSRSRAENDDNWRFQPRRNSVQHVSSAADHTGVSQSTNSSPALTPLQSPLFGEFPRSSGITTRDDELTQVLEQPKETD</sequence>
<dbReference type="OrthoDB" id="3153298at2759"/>
<evidence type="ECO:0000256" key="1">
    <source>
        <dbReference type="SAM" id="MobiDB-lite"/>
    </source>
</evidence>
<dbReference type="AlphaFoldDB" id="A0A0B7FMN3"/>
<accession>A0A0B7FMN3</accession>
<feature type="compositionally biased region" description="Low complexity" evidence="1">
    <location>
        <begin position="380"/>
        <end position="390"/>
    </location>
</feature>
<evidence type="ECO:0000313" key="2">
    <source>
        <dbReference type="EMBL" id="CEL57437.1"/>
    </source>
</evidence>
<feature type="compositionally biased region" description="Polar residues" evidence="1">
    <location>
        <begin position="419"/>
        <end position="434"/>
    </location>
</feature>
<evidence type="ECO:0000313" key="3">
    <source>
        <dbReference type="Proteomes" id="UP000059188"/>
    </source>
</evidence>
<protein>
    <submittedName>
        <fullName evidence="2">Uncharacterized protein</fullName>
    </submittedName>
</protein>
<proteinExistence type="predicted"/>
<keyword evidence="3" id="KW-1185">Reference proteome</keyword>
<reference evidence="2 3" key="1">
    <citation type="submission" date="2014-11" db="EMBL/GenBank/DDBJ databases">
        <authorList>
            <person name="Wibberg Daniel"/>
        </authorList>
    </citation>
    <scope>NUCLEOTIDE SEQUENCE [LARGE SCALE GENOMIC DNA]</scope>
    <source>
        <strain evidence="2">Rhizoctonia solani AG1-IB 7/3/14</strain>
    </source>
</reference>
<dbReference type="EMBL" id="LN679102">
    <property type="protein sequence ID" value="CEL57437.1"/>
    <property type="molecule type" value="Genomic_DNA"/>
</dbReference>
<dbReference type="STRING" id="1108050.A0A0B7FMN3"/>
<dbReference type="Proteomes" id="UP000059188">
    <property type="component" value="Unassembled WGS sequence"/>
</dbReference>
<feature type="compositionally biased region" description="Polar residues" evidence="1">
    <location>
        <begin position="346"/>
        <end position="358"/>
    </location>
</feature>
<gene>
    <name evidence="2" type="ORF">RSOLAG1IB_02176</name>
</gene>
<name>A0A0B7FMN3_THACB</name>
<feature type="region of interest" description="Disordered" evidence="1">
    <location>
        <begin position="332"/>
        <end position="465"/>
    </location>
</feature>
<organism evidence="2 3">
    <name type="scientific">Thanatephorus cucumeris (strain AG1-IB / isolate 7/3/14)</name>
    <name type="common">Lettuce bottom rot fungus</name>
    <name type="synonym">Rhizoctonia solani</name>
    <dbReference type="NCBI Taxonomy" id="1108050"/>
    <lineage>
        <taxon>Eukaryota</taxon>
        <taxon>Fungi</taxon>
        <taxon>Dikarya</taxon>
        <taxon>Basidiomycota</taxon>
        <taxon>Agaricomycotina</taxon>
        <taxon>Agaricomycetes</taxon>
        <taxon>Cantharellales</taxon>
        <taxon>Ceratobasidiaceae</taxon>
        <taxon>Rhizoctonia</taxon>
        <taxon>Rhizoctonia solani AG-1</taxon>
    </lineage>
</organism>